<dbReference type="RefSeq" id="WP_188935452.1">
    <property type="nucleotide sequence ID" value="NZ_BMJC01000004.1"/>
</dbReference>
<keyword evidence="2" id="KW-0732">Signal</keyword>
<keyword evidence="1" id="KW-0472">Membrane</keyword>
<evidence type="ECO:0000313" key="4">
    <source>
        <dbReference type="Proteomes" id="UP000607559"/>
    </source>
</evidence>
<evidence type="ECO:0000256" key="2">
    <source>
        <dbReference type="SAM" id="SignalP"/>
    </source>
</evidence>
<keyword evidence="1" id="KW-1133">Transmembrane helix</keyword>
<dbReference type="Proteomes" id="UP000607559">
    <property type="component" value="Unassembled WGS sequence"/>
</dbReference>
<reference evidence="3" key="2">
    <citation type="submission" date="2020-09" db="EMBL/GenBank/DDBJ databases">
        <authorList>
            <person name="Sun Q."/>
            <person name="Zhou Y."/>
        </authorList>
    </citation>
    <scope>NUCLEOTIDE SEQUENCE</scope>
    <source>
        <strain evidence="3">CGMCC 1.15448</strain>
    </source>
</reference>
<accession>A0A8J2XVS4</accession>
<feature type="chain" id="PRO_5035231949" description="DUF4381 domain-containing protein" evidence="2">
    <location>
        <begin position="23"/>
        <end position="335"/>
    </location>
</feature>
<proteinExistence type="predicted"/>
<sequence length="335" mass="37997">MRPLRSYIIATLLCLPVTLLHAQKKSTAPLATVKATVDKQNILIGQHIQLMLEATVPDTLTIHWSWPLPDSLLHFDWVEKHNVDTVVRPGQRYYRQYLTITSYDSGVWAIPRIAFVVGKKSYLTDSIRIDVGYSKIDPSKDYHDIKEIIDVPNPLAVWIPWIVAAVTVISLVLVFWLVRKRKLRLAAVPIKPAPKLSPLEDAIRQLDELQKQELPANGSVKIYYSRLGEIFRAYLLRRIGISSFAETSEELIGQLRGSLLPRDQFDSLAETLRMSDFVKFAKYQPGIADSDQHYRVIRASIESLDKLRQEEEHHQAMAAGKVATAVTAAPNQQNN</sequence>
<feature type="signal peptide" evidence="2">
    <location>
        <begin position="1"/>
        <end position="22"/>
    </location>
</feature>
<reference evidence="3" key="1">
    <citation type="journal article" date="2014" name="Int. J. Syst. Evol. Microbiol.">
        <title>Complete genome sequence of Corynebacterium casei LMG S-19264T (=DSM 44701T), isolated from a smear-ripened cheese.</title>
        <authorList>
            <consortium name="US DOE Joint Genome Institute (JGI-PGF)"/>
            <person name="Walter F."/>
            <person name="Albersmeier A."/>
            <person name="Kalinowski J."/>
            <person name="Ruckert C."/>
        </authorList>
    </citation>
    <scope>NUCLEOTIDE SEQUENCE</scope>
    <source>
        <strain evidence="3">CGMCC 1.15448</strain>
    </source>
</reference>
<dbReference type="AlphaFoldDB" id="A0A8J2XVS4"/>
<protein>
    <recommendedName>
        <fullName evidence="5">DUF4381 domain-containing protein</fullName>
    </recommendedName>
</protein>
<feature type="transmembrane region" description="Helical" evidence="1">
    <location>
        <begin position="158"/>
        <end position="178"/>
    </location>
</feature>
<evidence type="ECO:0000256" key="1">
    <source>
        <dbReference type="SAM" id="Phobius"/>
    </source>
</evidence>
<keyword evidence="4" id="KW-1185">Reference proteome</keyword>
<comment type="caution">
    <text evidence="3">The sequence shown here is derived from an EMBL/GenBank/DDBJ whole genome shotgun (WGS) entry which is preliminary data.</text>
</comment>
<keyword evidence="1" id="KW-0812">Transmembrane</keyword>
<name>A0A8J2XVS4_9BACT</name>
<evidence type="ECO:0000313" key="3">
    <source>
        <dbReference type="EMBL" id="GGB14031.1"/>
    </source>
</evidence>
<organism evidence="3 4">
    <name type="scientific">Puia dinghuensis</name>
    <dbReference type="NCBI Taxonomy" id="1792502"/>
    <lineage>
        <taxon>Bacteria</taxon>
        <taxon>Pseudomonadati</taxon>
        <taxon>Bacteroidota</taxon>
        <taxon>Chitinophagia</taxon>
        <taxon>Chitinophagales</taxon>
        <taxon>Chitinophagaceae</taxon>
        <taxon>Puia</taxon>
    </lineage>
</organism>
<evidence type="ECO:0008006" key="5">
    <source>
        <dbReference type="Google" id="ProtNLM"/>
    </source>
</evidence>
<dbReference type="EMBL" id="BMJC01000004">
    <property type="protein sequence ID" value="GGB14031.1"/>
    <property type="molecule type" value="Genomic_DNA"/>
</dbReference>
<gene>
    <name evidence="3" type="ORF">GCM10011511_42220</name>
</gene>